<protein>
    <submittedName>
        <fullName evidence="1">Uncharacterized protein</fullName>
    </submittedName>
</protein>
<dbReference type="Proteomes" id="UP000245910">
    <property type="component" value="Chromosome I"/>
</dbReference>
<proteinExistence type="predicted"/>
<evidence type="ECO:0000313" key="2">
    <source>
        <dbReference type="Proteomes" id="UP000245910"/>
    </source>
</evidence>
<reference evidence="2" key="1">
    <citation type="submission" date="2014-10" db="EMBL/GenBank/DDBJ databases">
        <authorList>
            <person name="King R."/>
        </authorList>
    </citation>
    <scope>NUCLEOTIDE SEQUENCE [LARGE SCALE GENOMIC DNA]</scope>
    <source>
        <strain evidence="2">A3/5</strain>
    </source>
</reference>
<dbReference type="EMBL" id="LN649229">
    <property type="protein sequence ID" value="CEI65525.1"/>
    <property type="molecule type" value="Genomic_DNA"/>
</dbReference>
<name>A0A2L2TXP1_9HYPO</name>
<organism evidence="1 2">
    <name type="scientific">Fusarium venenatum</name>
    <dbReference type="NCBI Taxonomy" id="56646"/>
    <lineage>
        <taxon>Eukaryota</taxon>
        <taxon>Fungi</taxon>
        <taxon>Dikarya</taxon>
        <taxon>Ascomycota</taxon>
        <taxon>Pezizomycotina</taxon>
        <taxon>Sordariomycetes</taxon>
        <taxon>Hypocreomycetidae</taxon>
        <taxon>Hypocreales</taxon>
        <taxon>Nectriaceae</taxon>
        <taxon>Fusarium</taxon>
    </lineage>
</organism>
<accession>A0A2L2TXP1</accession>
<sequence length="59" mass="6205">MGAPMLLFYAGPGVVDSALTSGSVLNDDRTRIVFVVFDGVGSIFLPGVVPSDFFEVIVI</sequence>
<evidence type="ECO:0000313" key="1">
    <source>
        <dbReference type="EMBL" id="CEI65525.1"/>
    </source>
</evidence>
<dbReference type="AlphaFoldDB" id="A0A2L2TXP1"/>
<keyword evidence="2" id="KW-1185">Reference proteome</keyword>